<sequence>MLLLASLLLSAQLASPLPQEEEIVFSENLNGSILPGLGIPAMLWYRLPAFRETLLLDLEQNTGMWIEGLTVQYLGQVPELLGGAELGIYLTGIINRDPELVAFLHWNEGVLLGVLQYRGTKFHIQPLKGGSPKSAGGPGTHILQWKSPISGQGFMCSVKTPPGNPRPSLQTAKHFASLSRFMETLVVADDNMAAFYSTGLKRYLLTVMVAAAKVFKHPSTHNPVTLVLT</sequence>
<dbReference type="AlphaFoldDB" id="A0A7J8J7C8"/>
<feature type="chain" id="PRO_5029592000" evidence="1">
    <location>
        <begin position="17"/>
        <end position="229"/>
    </location>
</feature>
<feature type="signal peptide" evidence="1">
    <location>
        <begin position="1"/>
        <end position="16"/>
    </location>
</feature>
<dbReference type="InParanoid" id="A0A7J8J7C8"/>
<organism evidence="2 3">
    <name type="scientific">Molossus molossus</name>
    <name type="common">Pallas' mastiff bat</name>
    <name type="synonym">Vespertilio molossus</name>
    <dbReference type="NCBI Taxonomy" id="27622"/>
    <lineage>
        <taxon>Eukaryota</taxon>
        <taxon>Metazoa</taxon>
        <taxon>Chordata</taxon>
        <taxon>Craniata</taxon>
        <taxon>Vertebrata</taxon>
        <taxon>Euteleostomi</taxon>
        <taxon>Mammalia</taxon>
        <taxon>Eutheria</taxon>
        <taxon>Laurasiatheria</taxon>
        <taxon>Chiroptera</taxon>
        <taxon>Yangochiroptera</taxon>
        <taxon>Molossidae</taxon>
        <taxon>Molossus</taxon>
    </lineage>
</organism>
<dbReference type="Gene3D" id="3.40.390.10">
    <property type="entry name" value="Collagenase (Catalytic Domain)"/>
    <property type="match status" value="1"/>
</dbReference>
<accession>A0A7J8J7C8</accession>
<proteinExistence type="predicted"/>
<evidence type="ECO:0000313" key="2">
    <source>
        <dbReference type="EMBL" id="KAF6492441.1"/>
    </source>
</evidence>
<dbReference type="Proteomes" id="UP000550707">
    <property type="component" value="Unassembled WGS sequence"/>
</dbReference>
<name>A0A7J8J7C8_MOLMO</name>
<comment type="caution">
    <text evidence="2">The sequence shown here is derived from an EMBL/GenBank/DDBJ whole genome shotgun (WGS) entry which is preliminary data.</text>
</comment>
<evidence type="ECO:0000256" key="1">
    <source>
        <dbReference type="SAM" id="SignalP"/>
    </source>
</evidence>
<dbReference type="EMBL" id="JACASF010000002">
    <property type="protein sequence ID" value="KAF6492441.1"/>
    <property type="molecule type" value="Genomic_DNA"/>
</dbReference>
<reference evidence="2 3" key="1">
    <citation type="journal article" date="2020" name="Nature">
        <title>Six reference-quality genomes reveal evolution of bat adaptations.</title>
        <authorList>
            <person name="Jebb D."/>
            <person name="Huang Z."/>
            <person name="Pippel M."/>
            <person name="Hughes G.M."/>
            <person name="Lavrichenko K."/>
            <person name="Devanna P."/>
            <person name="Winkler S."/>
            <person name="Jermiin L.S."/>
            <person name="Skirmuntt E.C."/>
            <person name="Katzourakis A."/>
            <person name="Burkitt-Gray L."/>
            <person name="Ray D.A."/>
            <person name="Sullivan K.A.M."/>
            <person name="Roscito J.G."/>
            <person name="Kirilenko B.M."/>
            <person name="Davalos L.M."/>
            <person name="Corthals A.P."/>
            <person name="Power M.L."/>
            <person name="Jones G."/>
            <person name="Ransome R.D."/>
            <person name="Dechmann D.K.N."/>
            <person name="Locatelli A.G."/>
            <person name="Puechmaille S.J."/>
            <person name="Fedrigo O."/>
            <person name="Jarvis E.D."/>
            <person name="Hiller M."/>
            <person name="Vernes S.C."/>
            <person name="Myers E.W."/>
            <person name="Teeling E.C."/>
        </authorList>
    </citation>
    <scope>NUCLEOTIDE SEQUENCE [LARGE SCALE GENOMIC DNA]</scope>
    <source>
        <strain evidence="2">MMolMol1</strain>
        <tissue evidence="2">Muscle</tissue>
    </source>
</reference>
<keyword evidence="3" id="KW-1185">Reference proteome</keyword>
<keyword evidence="1" id="KW-0732">Signal</keyword>
<dbReference type="InterPro" id="IPR024079">
    <property type="entry name" value="MetalloPept_cat_dom_sf"/>
</dbReference>
<dbReference type="GO" id="GO:0008237">
    <property type="term" value="F:metallopeptidase activity"/>
    <property type="evidence" value="ECO:0007669"/>
    <property type="project" value="InterPro"/>
</dbReference>
<gene>
    <name evidence="2" type="ORF">HJG59_009644</name>
</gene>
<protein>
    <submittedName>
        <fullName evidence="2">Uncharacterized protein</fullName>
    </submittedName>
</protein>
<evidence type="ECO:0000313" key="3">
    <source>
        <dbReference type="Proteomes" id="UP000550707"/>
    </source>
</evidence>